<dbReference type="AlphaFoldDB" id="A0A6S6VVR4"/>
<dbReference type="InterPro" id="IPR001214">
    <property type="entry name" value="SET_dom"/>
</dbReference>
<dbReference type="GO" id="GO:0016279">
    <property type="term" value="F:protein-lysine N-methyltransferase activity"/>
    <property type="evidence" value="ECO:0007669"/>
    <property type="project" value="InterPro"/>
</dbReference>
<name>A0A6S6VVR4_9PLEO</name>
<proteinExistence type="predicted"/>
<protein>
    <submittedName>
        <fullName evidence="1">Uncharacterized protein</fullName>
    </submittedName>
</protein>
<dbReference type="InterPro" id="IPR046341">
    <property type="entry name" value="SET_dom_sf"/>
</dbReference>
<dbReference type="Gene3D" id="3.90.1410.10">
    <property type="entry name" value="set domain protein methyltransferase, domain 1"/>
    <property type="match status" value="1"/>
</dbReference>
<dbReference type="Proteomes" id="UP000472372">
    <property type="component" value="Chromosome 2"/>
</dbReference>
<dbReference type="PANTHER" id="PTHR13271:SF137">
    <property type="entry name" value="SET DOMAIN-CONTAINING PROTEIN"/>
    <property type="match status" value="1"/>
</dbReference>
<dbReference type="EMBL" id="HG992978">
    <property type="protein sequence ID" value="CAE7007420.1"/>
    <property type="molecule type" value="Genomic_DNA"/>
</dbReference>
<gene>
    <name evidence="1" type="ORF">PTTW11_01544</name>
</gene>
<dbReference type="InterPro" id="IPR050600">
    <property type="entry name" value="SETD3_SETD6_MTase"/>
</dbReference>
<dbReference type="CDD" id="cd19177">
    <property type="entry name" value="SET_SETD4"/>
    <property type="match status" value="1"/>
</dbReference>
<accession>A0A6S6VVR4</accession>
<evidence type="ECO:0000313" key="2">
    <source>
        <dbReference type="Proteomes" id="UP000472372"/>
    </source>
</evidence>
<reference evidence="1" key="1">
    <citation type="submission" date="2021-02" db="EMBL/GenBank/DDBJ databases">
        <authorList>
            <person name="Syme A R."/>
            <person name="Syme A R."/>
            <person name="Moolhuijzen P."/>
        </authorList>
    </citation>
    <scope>NUCLEOTIDE SEQUENCE</scope>
    <source>
        <strain evidence="1">W1-1</strain>
    </source>
</reference>
<dbReference type="PANTHER" id="PTHR13271">
    <property type="entry name" value="UNCHARACTERIZED PUTATIVE METHYLTRANSFERASE"/>
    <property type="match status" value="1"/>
</dbReference>
<dbReference type="InterPro" id="IPR044429">
    <property type="entry name" value="SETD4_SET"/>
</dbReference>
<evidence type="ECO:0000313" key="1">
    <source>
        <dbReference type="EMBL" id="CAE7007420.1"/>
    </source>
</evidence>
<dbReference type="PROSITE" id="PS50280">
    <property type="entry name" value="SET"/>
    <property type="match status" value="1"/>
</dbReference>
<sequence>MDTYEELLSWATERGVKLTGIKPQNIPSRGTGIIATRDIQAGETILFVPFKVFRSLKHVPKAISRRLPRNMSLHALLSAYLTLDKTDTFAIPNQTLPDLSSFEAGMPFLWPAELHPFLPKPALDLLKKQQRNFQRDWDTVSKVYSNVSHEQYLHSWLLVNTRSFYCTTPSMERLPHDDRLAILPVADLFNHADVGCEAKFASENYSFIADRSYRTGEELHISYGTHSNDFLLAEYGFVPAENRWDVVCLDEAILPRLNEDQKEALKDRGFLGKYMLEPKTGGCFRTQVALRMLCCTREQWEQFVDFEAGEEFAPRVRSTLKEILESFVKTIHRTVEDVEKLNVGQVEQRESLVKRWGQIESLVVQAMEGLGS</sequence>
<dbReference type="SUPFAM" id="SSF82199">
    <property type="entry name" value="SET domain"/>
    <property type="match status" value="1"/>
</dbReference>
<organism evidence="1 2">
    <name type="scientific">Pyrenophora teres f. teres</name>
    <dbReference type="NCBI Taxonomy" id="97479"/>
    <lineage>
        <taxon>Eukaryota</taxon>
        <taxon>Fungi</taxon>
        <taxon>Dikarya</taxon>
        <taxon>Ascomycota</taxon>
        <taxon>Pezizomycotina</taxon>
        <taxon>Dothideomycetes</taxon>
        <taxon>Pleosporomycetidae</taxon>
        <taxon>Pleosporales</taxon>
        <taxon>Pleosporineae</taxon>
        <taxon>Pleosporaceae</taxon>
        <taxon>Pyrenophora</taxon>
    </lineage>
</organism>
<dbReference type="Pfam" id="PF00856">
    <property type="entry name" value="SET"/>
    <property type="match status" value="1"/>
</dbReference>